<comment type="subcellular location">
    <subcellularLocation>
        <location evidence="2">Cell membrane</location>
        <topology evidence="2">Multi-pass membrane protein</topology>
    </subcellularLocation>
    <subcellularLocation>
        <location evidence="1">Cell projection</location>
    </subcellularLocation>
</comment>
<evidence type="ECO:0000256" key="10">
    <source>
        <dbReference type="ARBA" id="ARBA00023157"/>
    </source>
</evidence>
<reference evidence="19 20" key="1">
    <citation type="submission" date="2019-03" db="EMBL/GenBank/DDBJ databases">
        <title>First draft genome of Liparis tanakae, snailfish: a comprehensive survey of snailfish specific genes.</title>
        <authorList>
            <person name="Kim W."/>
            <person name="Song I."/>
            <person name="Jeong J.-H."/>
            <person name="Kim D."/>
            <person name="Kim S."/>
            <person name="Ryu S."/>
            <person name="Song J.Y."/>
            <person name="Lee S.K."/>
        </authorList>
    </citation>
    <scope>NUCLEOTIDE SEQUENCE [LARGE SCALE GENOMIC DNA]</scope>
    <source>
        <tissue evidence="19">Muscle</tissue>
    </source>
</reference>
<dbReference type="OrthoDB" id="9939725at2759"/>
<evidence type="ECO:0000256" key="2">
    <source>
        <dbReference type="ARBA" id="ARBA00004651"/>
    </source>
</evidence>
<feature type="region of interest" description="Disordered" evidence="15">
    <location>
        <begin position="22"/>
        <end position="43"/>
    </location>
</feature>
<evidence type="ECO:0000256" key="12">
    <source>
        <dbReference type="ARBA" id="ARBA00023180"/>
    </source>
</evidence>
<feature type="transmembrane region" description="Helical" evidence="16">
    <location>
        <begin position="477"/>
        <end position="497"/>
    </location>
</feature>
<keyword evidence="12" id="KW-0325">Glycoprotein</keyword>
<feature type="region of interest" description="Disordered" evidence="15">
    <location>
        <begin position="114"/>
        <end position="182"/>
    </location>
</feature>
<feature type="transmembrane region" description="Helical" evidence="16">
    <location>
        <begin position="320"/>
        <end position="339"/>
    </location>
</feature>
<feature type="domain" description="G-protein coupled receptors family 1 profile" evidence="18">
    <location>
        <begin position="222"/>
        <end position="494"/>
    </location>
</feature>
<dbReference type="AlphaFoldDB" id="A0A4Z2GH96"/>
<dbReference type="GO" id="GO:0007193">
    <property type="term" value="P:adenylate cyclase-inhibiting G protein-coupled receptor signaling pathway"/>
    <property type="evidence" value="ECO:0007669"/>
    <property type="project" value="TreeGrafter"/>
</dbReference>
<dbReference type="GO" id="GO:0043410">
    <property type="term" value="P:positive regulation of MAPK cascade"/>
    <property type="evidence" value="ECO:0007669"/>
    <property type="project" value="TreeGrafter"/>
</dbReference>
<dbReference type="PANTHER" id="PTHR46216:SF3">
    <property type="entry name" value="PROSAPOSIN RECEPTOR GPR37"/>
    <property type="match status" value="1"/>
</dbReference>
<feature type="transmembrane region" description="Helical" evidence="16">
    <location>
        <begin position="438"/>
        <end position="465"/>
    </location>
</feature>
<proteinExistence type="predicted"/>
<evidence type="ECO:0000256" key="7">
    <source>
        <dbReference type="ARBA" id="ARBA00022989"/>
    </source>
</evidence>
<protein>
    <submittedName>
        <fullName evidence="19">Prosaposin receptor GPR37</fullName>
    </submittedName>
</protein>
<feature type="region of interest" description="Disordered" evidence="15">
    <location>
        <begin position="49"/>
        <end position="68"/>
    </location>
</feature>
<evidence type="ECO:0000313" key="20">
    <source>
        <dbReference type="Proteomes" id="UP000314294"/>
    </source>
</evidence>
<name>A0A4Z2GH96_9TELE</name>
<dbReference type="Gene3D" id="1.20.1070.10">
    <property type="entry name" value="Rhodopsin 7-helix transmembrane proteins"/>
    <property type="match status" value="1"/>
</dbReference>
<keyword evidence="5 17" id="KW-0732">Signal</keyword>
<evidence type="ECO:0000256" key="11">
    <source>
        <dbReference type="ARBA" id="ARBA00023170"/>
    </source>
</evidence>
<dbReference type="EMBL" id="SRLO01000558">
    <property type="protein sequence ID" value="TNN52134.1"/>
    <property type="molecule type" value="Genomic_DNA"/>
</dbReference>
<dbReference type="GO" id="GO:0036505">
    <property type="term" value="F:prosaposin receptor activity"/>
    <property type="evidence" value="ECO:0007669"/>
    <property type="project" value="TreeGrafter"/>
</dbReference>
<keyword evidence="9 16" id="KW-0472">Membrane</keyword>
<feature type="chain" id="PRO_5021200247" evidence="17">
    <location>
        <begin position="17"/>
        <end position="564"/>
    </location>
</feature>
<feature type="signal peptide" evidence="17">
    <location>
        <begin position="1"/>
        <end position="16"/>
    </location>
</feature>
<evidence type="ECO:0000259" key="18">
    <source>
        <dbReference type="PROSITE" id="PS50262"/>
    </source>
</evidence>
<dbReference type="SUPFAM" id="SSF81321">
    <property type="entry name" value="Family A G protein-coupled receptor-like"/>
    <property type="match status" value="1"/>
</dbReference>
<sequence length="564" mass="60675">MLLPLLCAWLCSEAAATQLHRHTPETTFSPHPGATAADGNAQSRRWRTVTGEDNGGTRGASAQSSWLDSVVPASSDLLGTQMPRRAARKSDAPNGAQRARQLLSGEEALRADVNQAGSGGCRPGDACRLGRSERGRRRRRKRSDGAAMAQGQEAGPAFGLTNGSDYEEEDPPPHATPLAPLNPRTTRRKRLRNPFYPLTAGAVGAYAVAIAAAVLFGVGVIGNVSVMCIVCHNYYMRSVSNSLLANLALWDFVVIFFCLPLVVFRELTEDWLLGDFSCRIIPYLEVASLGVTTFTLCALCIDRFRAAADVQLYYEMMENWASTAAKLAVIWAGALLLALPELLIRQLESEGGGAAPAPCERCVVRISTDLPDTLYVLGLTYDGARLWWHFGCYFCLPTLFTIGSSLVTARKIRRGAERARGARGGREQIRLESQMNCAVVALAILYGFCIIPENICNVVAAYMAAGVARRTLDVLQLVSQMFLFCKSAATPVLLFCLSRPFSGALMDCCCCCCGECGARRRGAGVPVAGGDDDDDDESAAAELELSPFSTISREASTSCAATHC</sequence>
<dbReference type="GO" id="GO:0005886">
    <property type="term" value="C:plasma membrane"/>
    <property type="evidence" value="ECO:0007669"/>
    <property type="project" value="UniProtKB-SubCell"/>
</dbReference>
<evidence type="ECO:0000256" key="3">
    <source>
        <dbReference type="ARBA" id="ARBA00022475"/>
    </source>
</evidence>
<evidence type="ECO:0000256" key="1">
    <source>
        <dbReference type="ARBA" id="ARBA00004316"/>
    </source>
</evidence>
<dbReference type="GO" id="GO:0008528">
    <property type="term" value="F:G protein-coupled peptide receptor activity"/>
    <property type="evidence" value="ECO:0007669"/>
    <property type="project" value="TreeGrafter"/>
</dbReference>
<evidence type="ECO:0000256" key="6">
    <source>
        <dbReference type="ARBA" id="ARBA00022843"/>
    </source>
</evidence>
<evidence type="ECO:0000256" key="4">
    <source>
        <dbReference type="ARBA" id="ARBA00022692"/>
    </source>
</evidence>
<keyword evidence="11 19" id="KW-0675">Receptor</keyword>
<gene>
    <name evidence="19" type="primary">Gpr37_0</name>
    <name evidence="19" type="ORF">EYF80_037673</name>
</gene>
<dbReference type="GO" id="GO:0043235">
    <property type="term" value="C:receptor complex"/>
    <property type="evidence" value="ECO:0007669"/>
    <property type="project" value="TreeGrafter"/>
</dbReference>
<accession>A0A4Z2GH96</accession>
<evidence type="ECO:0000313" key="19">
    <source>
        <dbReference type="EMBL" id="TNN52134.1"/>
    </source>
</evidence>
<dbReference type="FunFam" id="1.20.1070.10:FF:000059">
    <property type="entry name" value="G protein-coupled receptor 37"/>
    <property type="match status" value="1"/>
</dbReference>
<feature type="transmembrane region" description="Helical" evidence="16">
    <location>
        <begin position="243"/>
        <end position="264"/>
    </location>
</feature>
<evidence type="ECO:0000256" key="5">
    <source>
        <dbReference type="ARBA" id="ARBA00022729"/>
    </source>
</evidence>
<evidence type="ECO:0000256" key="15">
    <source>
        <dbReference type="SAM" id="MobiDB-lite"/>
    </source>
</evidence>
<evidence type="ECO:0000256" key="8">
    <source>
        <dbReference type="ARBA" id="ARBA00023040"/>
    </source>
</evidence>
<dbReference type="PRINTS" id="PR00237">
    <property type="entry name" value="GPCRRHODOPSN"/>
</dbReference>
<keyword evidence="3" id="KW-1003">Cell membrane</keyword>
<dbReference type="PRINTS" id="PR01421">
    <property type="entry name" value="GPR37ORPHANR"/>
</dbReference>
<feature type="transmembrane region" description="Helical" evidence="16">
    <location>
        <begin position="280"/>
        <end position="299"/>
    </location>
</feature>
<keyword evidence="20" id="KW-1185">Reference proteome</keyword>
<evidence type="ECO:0000256" key="13">
    <source>
        <dbReference type="ARBA" id="ARBA00023224"/>
    </source>
</evidence>
<organism evidence="19 20">
    <name type="scientific">Liparis tanakae</name>
    <name type="common">Tanaka's snailfish</name>
    <dbReference type="NCBI Taxonomy" id="230148"/>
    <lineage>
        <taxon>Eukaryota</taxon>
        <taxon>Metazoa</taxon>
        <taxon>Chordata</taxon>
        <taxon>Craniata</taxon>
        <taxon>Vertebrata</taxon>
        <taxon>Euteleostomi</taxon>
        <taxon>Actinopterygii</taxon>
        <taxon>Neopterygii</taxon>
        <taxon>Teleostei</taxon>
        <taxon>Neoteleostei</taxon>
        <taxon>Acanthomorphata</taxon>
        <taxon>Eupercaria</taxon>
        <taxon>Perciformes</taxon>
        <taxon>Cottioidei</taxon>
        <taxon>Cottales</taxon>
        <taxon>Liparidae</taxon>
        <taxon>Liparis</taxon>
    </lineage>
</organism>
<dbReference type="InterPro" id="IPR000276">
    <property type="entry name" value="GPCR_Rhodpsn"/>
</dbReference>
<keyword evidence="7 16" id="KW-1133">Transmembrane helix</keyword>
<keyword evidence="8" id="KW-0297">G-protein coupled receptor</keyword>
<dbReference type="InterPro" id="IPR017452">
    <property type="entry name" value="GPCR_Rhodpsn_7TM"/>
</dbReference>
<feature type="transmembrane region" description="Helical" evidence="16">
    <location>
        <begin position="203"/>
        <end position="231"/>
    </location>
</feature>
<keyword evidence="10" id="KW-1015">Disulfide bond</keyword>
<dbReference type="InterPro" id="IPR003909">
    <property type="entry name" value="GPR37_orph"/>
</dbReference>
<comment type="caution">
    <text evidence="19">The sequence shown here is derived from an EMBL/GenBank/DDBJ whole genome shotgun (WGS) entry which is preliminary data.</text>
</comment>
<dbReference type="GO" id="GO:0042995">
    <property type="term" value="C:cell projection"/>
    <property type="evidence" value="ECO:0007669"/>
    <property type="project" value="UniProtKB-SubCell"/>
</dbReference>
<keyword evidence="6" id="KW-0832">Ubl conjugation</keyword>
<dbReference type="PROSITE" id="PS50262">
    <property type="entry name" value="G_PROTEIN_RECEP_F1_2"/>
    <property type="match status" value="1"/>
</dbReference>
<keyword evidence="14" id="KW-0966">Cell projection</keyword>
<keyword evidence="13" id="KW-0807">Transducer</keyword>
<dbReference type="Pfam" id="PF00001">
    <property type="entry name" value="7tm_1"/>
    <property type="match status" value="1"/>
</dbReference>
<keyword evidence="4 16" id="KW-0812">Transmembrane</keyword>
<dbReference type="Proteomes" id="UP000314294">
    <property type="component" value="Unassembled WGS sequence"/>
</dbReference>
<evidence type="ECO:0000256" key="17">
    <source>
        <dbReference type="SAM" id="SignalP"/>
    </source>
</evidence>
<feature type="transmembrane region" description="Helical" evidence="16">
    <location>
        <begin position="386"/>
        <end position="409"/>
    </location>
</feature>
<evidence type="ECO:0000256" key="14">
    <source>
        <dbReference type="ARBA" id="ARBA00023273"/>
    </source>
</evidence>
<evidence type="ECO:0000256" key="16">
    <source>
        <dbReference type="SAM" id="Phobius"/>
    </source>
</evidence>
<evidence type="ECO:0000256" key="9">
    <source>
        <dbReference type="ARBA" id="ARBA00023136"/>
    </source>
</evidence>
<dbReference type="PANTHER" id="PTHR46216">
    <property type="entry name" value="PROSAPOSIN RECEPTOR GPR37 FAMILY MEMBER"/>
    <property type="match status" value="1"/>
</dbReference>
<dbReference type="CDD" id="cd15127">
    <property type="entry name" value="7tmA_GPR37"/>
    <property type="match status" value="1"/>
</dbReference>